<reference evidence="1" key="1">
    <citation type="submission" date="2018-04" db="EMBL/GenBank/DDBJ databases">
        <title>Genomes of the Obligate Erwinia dacicola and Facultative Enterobacter sp. OLF Endosymbionts of the Olive Fruit fly, Bactrocera oleae.</title>
        <authorList>
            <person name="Estes A.M."/>
            <person name="Hearn D.J."/>
            <person name="Agarwal S."/>
            <person name="Pierson E.A."/>
            <person name="Dunning-Hotopp J.C."/>
        </authorList>
    </citation>
    <scope>NUCLEOTIDE SEQUENCE [LARGE SCALE GENOMIC DNA]</scope>
    <source>
        <strain evidence="1">Oroville</strain>
    </source>
</reference>
<evidence type="ECO:0000313" key="1">
    <source>
        <dbReference type="EMBL" id="RAP70220.1"/>
    </source>
</evidence>
<keyword evidence="2" id="KW-1185">Reference proteome</keyword>
<protein>
    <submittedName>
        <fullName evidence="1">Uncharacterized protein</fullName>
    </submittedName>
</protein>
<organism evidence="1 2">
    <name type="scientific">Candidatus Erwinia dacicola</name>
    <dbReference type="NCBI Taxonomy" id="252393"/>
    <lineage>
        <taxon>Bacteria</taxon>
        <taxon>Pseudomonadati</taxon>
        <taxon>Pseudomonadota</taxon>
        <taxon>Gammaproteobacteria</taxon>
        <taxon>Enterobacterales</taxon>
        <taxon>Erwiniaceae</taxon>
        <taxon>Erwinia</taxon>
    </lineage>
</organism>
<feature type="non-terminal residue" evidence="1">
    <location>
        <position position="35"/>
    </location>
</feature>
<comment type="caution">
    <text evidence="1">The sequence shown here is derived from an EMBL/GenBank/DDBJ whole genome shotgun (WGS) entry which is preliminary data.</text>
</comment>
<dbReference type="EMBL" id="LJAM02000418">
    <property type="protein sequence ID" value="RAP70220.1"/>
    <property type="molecule type" value="Genomic_DNA"/>
</dbReference>
<name>A0A328TJG8_9GAMM</name>
<proteinExistence type="predicted"/>
<dbReference type="Proteomes" id="UP000244334">
    <property type="component" value="Unassembled WGS sequence"/>
</dbReference>
<dbReference type="AlphaFoldDB" id="A0A328TJG8"/>
<accession>A0A328TJG8</accession>
<evidence type="ECO:0000313" key="2">
    <source>
        <dbReference type="Proteomes" id="UP000244334"/>
    </source>
</evidence>
<gene>
    <name evidence="1" type="ORF">ACZ87_02978</name>
</gene>
<sequence>MADHNMTFSNTLVQLGGENFLRELTEFMLNRIMEA</sequence>